<dbReference type="Pfam" id="PF14040">
    <property type="entry name" value="DNase_NucA_NucB"/>
    <property type="match status" value="1"/>
</dbReference>
<organism evidence="4 5">
    <name type="scientific">Siminovitchia sediminis</name>
    <dbReference type="NCBI Taxonomy" id="1274353"/>
    <lineage>
        <taxon>Bacteria</taxon>
        <taxon>Bacillati</taxon>
        <taxon>Bacillota</taxon>
        <taxon>Bacilli</taxon>
        <taxon>Bacillales</taxon>
        <taxon>Bacillaceae</taxon>
        <taxon>Siminovitchia</taxon>
    </lineage>
</organism>
<protein>
    <submittedName>
        <fullName evidence="4">NucA/NucB deoxyribonuclease domain-containing protein</fullName>
    </submittedName>
</protein>
<evidence type="ECO:0000313" key="4">
    <source>
        <dbReference type="EMBL" id="MFD1707225.1"/>
    </source>
</evidence>
<feature type="compositionally biased region" description="Polar residues" evidence="1">
    <location>
        <begin position="381"/>
        <end position="393"/>
    </location>
</feature>
<sequence>MSRFYRQIVLAVTILFLVMGMISPLQAQSYTDGGGYWLPNDKEKIEKATELMQQGKSIRELGIKQARIQKKEGIQTLDELMKKDQQSNATYRANMAPPIKTMAGWTPPEFDYDHILTTEECQRNPDSSSETGYIKNRYSFCWSHVASYQVPVKCIGGICINEGVQFQFTEIGYGSNQSRKMRVYYTLDDIIVTHPSLNGAKLKIDMVCESKLNAGDCQEDPDYPATERTIAQWKNKNFGTEIFTSEAPPATDANPDRIGYMEFWPKLTLTHAPRKFKKSIDGIKQTIRYDSARYMFAFPEQYFWQGAVFSKATPVFNVPITKPEFSMLKEAGQHWKFAMDHPEQTKPQLEKEKPQKIIPGGVGHSTLTRMYSKRHPEEYNRNQSKTRSTCNQEFKNEDRTGKDCDEYPFRSTWEGSSTNGSDNFSVRLISSDSNQAAGSWLGTWYAYDRILDGDQFHVEVEAPEKIATIRSEGQPQDGQDNRSSDNFSIQNIPSYATKLQWKIVDGPTGAKFDVMKDISFDIDETIFNDLQDGSETEIETSKDLYIARPENTNGESFTVEVYAIP</sequence>
<feature type="region of interest" description="Disordered" evidence="1">
    <location>
        <begin position="372"/>
        <end position="393"/>
    </location>
</feature>
<feature type="signal peptide" evidence="2">
    <location>
        <begin position="1"/>
        <end position="27"/>
    </location>
</feature>
<evidence type="ECO:0000256" key="2">
    <source>
        <dbReference type="SAM" id="SignalP"/>
    </source>
</evidence>
<feature type="chain" id="PRO_5047383755" evidence="2">
    <location>
        <begin position="28"/>
        <end position="565"/>
    </location>
</feature>
<gene>
    <name evidence="4" type="ORF">ACFSCZ_10830</name>
</gene>
<name>A0ABW4KGQ2_9BACI</name>
<dbReference type="RefSeq" id="WP_380773949.1">
    <property type="nucleotide sequence ID" value="NZ_JBHUEO010000029.1"/>
</dbReference>
<dbReference type="EMBL" id="JBHUEO010000029">
    <property type="protein sequence ID" value="MFD1707225.1"/>
    <property type="molecule type" value="Genomic_DNA"/>
</dbReference>
<reference evidence="5" key="1">
    <citation type="journal article" date="2019" name="Int. J. Syst. Evol. Microbiol.">
        <title>The Global Catalogue of Microorganisms (GCM) 10K type strain sequencing project: providing services to taxonomists for standard genome sequencing and annotation.</title>
        <authorList>
            <consortium name="The Broad Institute Genomics Platform"/>
            <consortium name="The Broad Institute Genome Sequencing Center for Infectious Disease"/>
            <person name="Wu L."/>
            <person name="Ma J."/>
        </authorList>
    </citation>
    <scope>NUCLEOTIDE SEQUENCE [LARGE SCALE GENOMIC DNA]</scope>
    <source>
        <strain evidence="5">CGMCC 1.12295</strain>
    </source>
</reference>
<proteinExistence type="predicted"/>
<comment type="caution">
    <text evidence="4">The sequence shown here is derived from an EMBL/GenBank/DDBJ whole genome shotgun (WGS) entry which is preliminary data.</text>
</comment>
<keyword evidence="5" id="KW-1185">Reference proteome</keyword>
<feature type="domain" description="Deoxyribonuclease NucA/NucB" evidence="3">
    <location>
        <begin position="364"/>
        <end position="458"/>
    </location>
</feature>
<evidence type="ECO:0000256" key="1">
    <source>
        <dbReference type="SAM" id="MobiDB-lite"/>
    </source>
</evidence>
<accession>A0ABW4KGQ2</accession>
<evidence type="ECO:0000259" key="3">
    <source>
        <dbReference type="Pfam" id="PF14040"/>
    </source>
</evidence>
<evidence type="ECO:0000313" key="5">
    <source>
        <dbReference type="Proteomes" id="UP001597301"/>
    </source>
</evidence>
<dbReference type="Proteomes" id="UP001597301">
    <property type="component" value="Unassembled WGS sequence"/>
</dbReference>
<keyword evidence="2" id="KW-0732">Signal</keyword>
<dbReference type="InterPro" id="IPR029476">
    <property type="entry name" value="DNase_NucA_NucB"/>
</dbReference>